<dbReference type="AlphaFoldDB" id="A0A9J5ZI33"/>
<sequence>MLPPEGQPPQMARLDPSSSLDFPLLNPKTIPNVHTTPITSSFGDIIKGHRMKDMIGKGKAIANVESIPQKKPNLVGDIPTISWTVVKYKE</sequence>
<name>A0A9J5ZI33_SOLCO</name>
<proteinExistence type="predicted"/>
<accession>A0A9J5ZI33</accession>
<dbReference type="EMBL" id="JACXVP010000004">
    <property type="protein sequence ID" value="KAG5610478.1"/>
    <property type="molecule type" value="Genomic_DNA"/>
</dbReference>
<organism evidence="2 3">
    <name type="scientific">Solanum commersonii</name>
    <name type="common">Commerson's wild potato</name>
    <name type="synonym">Commerson's nightshade</name>
    <dbReference type="NCBI Taxonomy" id="4109"/>
    <lineage>
        <taxon>Eukaryota</taxon>
        <taxon>Viridiplantae</taxon>
        <taxon>Streptophyta</taxon>
        <taxon>Embryophyta</taxon>
        <taxon>Tracheophyta</taxon>
        <taxon>Spermatophyta</taxon>
        <taxon>Magnoliopsida</taxon>
        <taxon>eudicotyledons</taxon>
        <taxon>Gunneridae</taxon>
        <taxon>Pentapetalae</taxon>
        <taxon>asterids</taxon>
        <taxon>lamiids</taxon>
        <taxon>Solanales</taxon>
        <taxon>Solanaceae</taxon>
        <taxon>Solanoideae</taxon>
        <taxon>Solaneae</taxon>
        <taxon>Solanum</taxon>
    </lineage>
</organism>
<feature type="region of interest" description="Disordered" evidence="1">
    <location>
        <begin position="1"/>
        <end position="20"/>
    </location>
</feature>
<evidence type="ECO:0000313" key="3">
    <source>
        <dbReference type="Proteomes" id="UP000824120"/>
    </source>
</evidence>
<gene>
    <name evidence="2" type="ORF">H5410_021759</name>
</gene>
<keyword evidence="3" id="KW-1185">Reference proteome</keyword>
<protein>
    <submittedName>
        <fullName evidence="2">Uncharacterized protein</fullName>
    </submittedName>
</protein>
<evidence type="ECO:0000313" key="2">
    <source>
        <dbReference type="EMBL" id="KAG5610478.1"/>
    </source>
</evidence>
<evidence type="ECO:0000256" key="1">
    <source>
        <dbReference type="SAM" id="MobiDB-lite"/>
    </source>
</evidence>
<reference evidence="2 3" key="1">
    <citation type="submission" date="2020-09" db="EMBL/GenBank/DDBJ databases">
        <title>De no assembly of potato wild relative species, Solanum commersonii.</title>
        <authorList>
            <person name="Cho K."/>
        </authorList>
    </citation>
    <scope>NUCLEOTIDE SEQUENCE [LARGE SCALE GENOMIC DNA]</scope>
    <source>
        <strain evidence="2">LZ3.2</strain>
        <tissue evidence="2">Leaf</tissue>
    </source>
</reference>
<comment type="caution">
    <text evidence="2">The sequence shown here is derived from an EMBL/GenBank/DDBJ whole genome shotgun (WGS) entry which is preliminary data.</text>
</comment>
<dbReference type="Proteomes" id="UP000824120">
    <property type="component" value="Chromosome 4"/>
</dbReference>